<feature type="transmembrane region" description="Helical" evidence="7">
    <location>
        <begin position="157"/>
        <end position="177"/>
    </location>
</feature>
<evidence type="ECO:0000313" key="8">
    <source>
        <dbReference type="EMBL" id="KAA8913194.1"/>
    </source>
</evidence>
<organism evidence="8 9">
    <name type="scientific">Trichomonascus ciferrii</name>
    <dbReference type="NCBI Taxonomy" id="44093"/>
    <lineage>
        <taxon>Eukaryota</taxon>
        <taxon>Fungi</taxon>
        <taxon>Dikarya</taxon>
        <taxon>Ascomycota</taxon>
        <taxon>Saccharomycotina</taxon>
        <taxon>Dipodascomycetes</taxon>
        <taxon>Dipodascales</taxon>
        <taxon>Trichomonascaceae</taxon>
        <taxon>Trichomonascus</taxon>
        <taxon>Trichomonascus ciferrii complex</taxon>
    </lineage>
</organism>
<evidence type="ECO:0000256" key="7">
    <source>
        <dbReference type="SAM" id="Phobius"/>
    </source>
</evidence>
<feature type="transmembrane region" description="Helical" evidence="7">
    <location>
        <begin position="69"/>
        <end position="88"/>
    </location>
</feature>
<keyword evidence="6 7" id="KW-0472">Membrane</keyword>
<dbReference type="SUPFAM" id="SSF103473">
    <property type="entry name" value="MFS general substrate transporter"/>
    <property type="match status" value="1"/>
</dbReference>
<feature type="transmembrane region" description="Helical" evidence="7">
    <location>
        <begin position="461"/>
        <end position="483"/>
    </location>
</feature>
<keyword evidence="9" id="KW-1185">Reference proteome</keyword>
<proteinExistence type="inferred from homology"/>
<comment type="similarity">
    <text evidence="2">Belongs to the SLC43A transporter (TC 2.A.1.44) family.</text>
</comment>
<comment type="caution">
    <text evidence="8">The sequence shown here is derived from an EMBL/GenBank/DDBJ whole genome shotgun (WGS) entry which is preliminary data.</text>
</comment>
<evidence type="ECO:0008006" key="10">
    <source>
        <dbReference type="Google" id="ProtNLM"/>
    </source>
</evidence>
<dbReference type="PANTHER" id="PTHR20772:SF2">
    <property type="entry name" value="PROTEIN FMP42"/>
    <property type="match status" value="1"/>
</dbReference>
<reference evidence="8" key="1">
    <citation type="journal article" date="2019" name="G3 (Bethesda)">
        <title>Genome Assemblies of Two Rare Opportunistic Yeast Pathogens: Diutina rugosa (syn. Candida rugosa) and Trichomonascus ciferrii (syn. Candida ciferrii).</title>
        <authorList>
            <person name="Mixao V."/>
            <person name="Saus E."/>
            <person name="Hansen A.P."/>
            <person name="Lass-Florl C."/>
            <person name="Gabaldon T."/>
        </authorList>
    </citation>
    <scope>NUCLEOTIDE SEQUENCE</scope>
    <source>
        <strain evidence="8">CBS 4856</strain>
    </source>
</reference>
<feature type="transmembrane region" description="Helical" evidence="7">
    <location>
        <begin position="427"/>
        <end position="449"/>
    </location>
</feature>
<evidence type="ECO:0000256" key="6">
    <source>
        <dbReference type="ARBA" id="ARBA00023136"/>
    </source>
</evidence>
<keyword evidence="4 7" id="KW-0812">Transmembrane</keyword>
<sequence length="509" mass="55788">MCRGTGFRAVQVGCAIVWCFLSAGIVFGFAALKPVLIAEGVYGDECSNDELRSGSPVCSEQDLKLNRMFTYSAVLTNIVSLPVGYILDRVGPRKCGMIGAVIIAAGAGLFSNARSVSEYLVDGYMVGYILLALGGPFVFISCFHLSNSFPRFSGTILALLTGAFDSSSAVFMFYRLVYERIGLSLGTFFTLYLIVPAFILLGEILIMPREPYSTVGDVTKVVEAGVPEAPQRTYVKVRQFSVSESTRPLLGSRRHSIEEDEGNDCVIDDDTHEEDNVVVNPTEHAEVWGALHQFSARDQIKSPWFILMAIFTAIQMLRINYFLATVLSQYTYLLGSKELARLVNQIFDLALPIGGVVAVPFIGILLDNFSTPTALLVLFTVSTAIGILGLFPSLVAGMFKIGLLVIYRPFYYTLVSDYTAKVFGFDTFGQVYGLVISVSGLISLAQAYLDILTHEVFNLNPIPVNAILLSLTVLSGVALLAFIKQQVHKHKYGPLPRERHYSYSAINQP</sequence>
<keyword evidence="3" id="KW-0813">Transport</keyword>
<evidence type="ECO:0000313" key="9">
    <source>
        <dbReference type="Proteomes" id="UP000761534"/>
    </source>
</evidence>
<dbReference type="Pfam" id="PF07690">
    <property type="entry name" value="MFS_1"/>
    <property type="match status" value="1"/>
</dbReference>
<dbReference type="Proteomes" id="UP000761534">
    <property type="component" value="Unassembled WGS sequence"/>
</dbReference>
<comment type="subcellular location">
    <subcellularLocation>
        <location evidence="1">Membrane</location>
        <topology evidence="1">Multi-pass membrane protein</topology>
    </subcellularLocation>
</comment>
<keyword evidence="5 7" id="KW-1133">Transmembrane helix</keyword>
<dbReference type="VEuPathDB" id="FungiDB:TRICI_003256"/>
<evidence type="ECO:0000256" key="5">
    <source>
        <dbReference type="ARBA" id="ARBA00022989"/>
    </source>
</evidence>
<evidence type="ECO:0000256" key="2">
    <source>
        <dbReference type="ARBA" id="ARBA00006595"/>
    </source>
</evidence>
<dbReference type="PANTHER" id="PTHR20772">
    <property type="entry name" value="PROTEIN FMP42"/>
    <property type="match status" value="1"/>
</dbReference>
<dbReference type="InterPro" id="IPR052599">
    <property type="entry name" value="SLC43A_AATransporter"/>
</dbReference>
<dbReference type="GO" id="GO:0022857">
    <property type="term" value="F:transmembrane transporter activity"/>
    <property type="evidence" value="ECO:0007669"/>
    <property type="project" value="InterPro"/>
</dbReference>
<dbReference type="EMBL" id="SWFS01000236">
    <property type="protein sequence ID" value="KAA8913194.1"/>
    <property type="molecule type" value="Genomic_DNA"/>
</dbReference>
<dbReference type="InterPro" id="IPR036259">
    <property type="entry name" value="MFS_trans_sf"/>
</dbReference>
<dbReference type="OrthoDB" id="330047at2759"/>
<feature type="transmembrane region" description="Helical" evidence="7">
    <location>
        <begin position="183"/>
        <end position="206"/>
    </location>
</feature>
<feature type="transmembrane region" description="Helical" evidence="7">
    <location>
        <begin position="304"/>
        <end position="326"/>
    </location>
</feature>
<dbReference type="InterPro" id="IPR011701">
    <property type="entry name" value="MFS"/>
</dbReference>
<evidence type="ECO:0000256" key="3">
    <source>
        <dbReference type="ARBA" id="ARBA00022448"/>
    </source>
</evidence>
<gene>
    <name evidence="8" type="ORF">TRICI_003256</name>
</gene>
<evidence type="ECO:0000256" key="4">
    <source>
        <dbReference type="ARBA" id="ARBA00022692"/>
    </source>
</evidence>
<feature type="transmembrane region" description="Helical" evidence="7">
    <location>
        <begin position="12"/>
        <end position="32"/>
    </location>
</feature>
<feature type="transmembrane region" description="Helical" evidence="7">
    <location>
        <begin position="346"/>
        <end position="366"/>
    </location>
</feature>
<protein>
    <recommendedName>
        <fullName evidence="10">Major facilitator superfamily (MFS) profile domain-containing protein</fullName>
    </recommendedName>
</protein>
<name>A0A642V4E8_9ASCO</name>
<dbReference type="GO" id="GO:0000329">
    <property type="term" value="C:fungal-type vacuole membrane"/>
    <property type="evidence" value="ECO:0007669"/>
    <property type="project" value="TreeGrafter"/>
</dbReference>
<evidence type="ECO:0000256" key="1">
    <source>
        <dbReference type="ARBA" id="ARBA00004141"/>
    </source>
</evidence>
<dbReference type="AlphaFoldDB" id="A0A642V4E8"/>
<accession>A0A642V4E8</accession>
<feature type="transmembrane region" description="Helical" evidence="7">
    <location>
        <begin position="125"/>
        <end position="145"/>
    </location>
</feature>
<dbReference type="Gene3D" id="1.20.1250.20">
    <property type="entry name" value="MFS general substrate transporter like domains"/>
    <property type="match status" value="1"/>
</dbReference>